<evidence type="ECO:0000256" key="4">
    <source>
        <dbReference type="ARBA" id="ARBA00022771"/>
    </source>
</evidence>
<evidence type="ECO:0000259" key="10">
    <source>
        <dbReference type="PROSITE" id="PS50103"/>
    </source>
</evidence>
<sequence length="368" mass="38951">MVSSMFQTMMYDENSNTSSITSSSSMLTTPTAAATTTTNGLMSQLLNVKDSRWLQLEVCREFQRGQCSRTDLECKFAHPPPHVDVQNGRVTACYDSIKGRCTRENPKCKYLHPPQHLKDQLLINGRNNLALKNLICTQLNQTAATPAISTINPLAQLVVSGQASPAALNDPLLIVQQQQQQAAAAAQAATLVPATALPYQYYQGITTMYPAVVPVASSDAYQAQVQAQLVALQTLAAMQPTVSLAPSPAAVAAAAAALSASTALPNNRKRALDDEQIGATSSQYLDQNSLLLAAAAAAAGATVPCKRLAAEKGGVPVYANGAATPHMAQVPQPTFNPYLIPGIHGYMPTVSCKSRMLLASSLIPLIFS</sequence>
<accession>A0A158Q5L6</accession>
<evidence type="ECO:0000256" key="8">
    <source>
        <dbReference type="ARBA" id="ARBA00073793"/>
    </source>
</evidence>
<dbReference type="STRING" id="318479.A0A158Q5L6"/>
<protein>
    <recommendedName>
        <fullName evidence="8">Muscleblind-like protein</fullName>
    </recommendedName>
</protein>
<evidence type="ECO:0000256" key="3">
    <source>
        <dbReference type="ARBA" id="ARBA00022737"/>
    </source>
</evidence>
<feature type="domain" description="C3H1-type" evidence="10">
    <location>
        <begin position="53"/>
        <end position="81"/>
    </location>
</feature>
<evidence type="ECO:0000256" key="5">
    <source>
        <dbReference type="ARBA" id="ARBA00022833"/>
    </source>
</evidence>
<evidence type="ECO:0000313" key="13">
    <source>
        <dbReference type="Proteomes" id="UP000274756"/>
    </source>
</evidence>
<keyword evidence="2 9" id="KW-0479">Metal-binding</keyword>
<comment type="similarity">
    <text evidence="7">Belongs to the muscleblind family.</text>
</comment>
<evidence type="ECO:0000313" key="14">
    <source>
        <dbReference type="WBParaSite" id="DME_0000771301-mRNA-1"/>
    </source>
</evidence>
<dbReference type="Proteomes" id="UP000274756">
    <property type="component" value="Unassembled WGS sequence"/>
</dbReference>
<comment type="subcellular location">
    <subcellularLocation>
        <location evidence="1">Nucleus</location>
    </subcellularLocation>
</comment>
<dbReference type="GO" id="GO:0005737">
    <property type="term" value="C:cytoplasm"/>
    <property type="evidence" value="ECO:0007669"/>
    <property type="project" value="TreeGrafter"/>
</dbReference>
<dbReference type="FunFam" id="3.30.1370.210:FF:000005">
    <property type="entry name" value="Muscleblind, isoform M"/>
    <property type="match status" value="1"/>
</dbReference>
<evidence type="ECO:0000256" key="6">
    <source>
        <dbReference type="ARBA" id="ARBA00023242"/>
    </source>
</evidence>
<dbReference type="GO" id="GO:0005654">
    <property type="term" value="C:nucleoplasm"/>
    <property type="evidence" value="ECO:0007669"/>
    <property type="project" value="TreeGrafter"/>
</dbReference>
<keyword evidence="13" id="KW-1185">Reference proteome</keyword>
<dbReference type="InterPro" id="IPR054429">
    <property type="entry name" value="Znf-CCCH_Muscleblind-like"/>
</dbReference>
<dbReference type="PANTHER" id="PTHR12675">
    <property type="entry name" value="MUSCLEBLIND-LIKE PROTEIN"/>
    <property type="match status" value="1"/>
</dbReference>
<keyword evidence="6" id="KW-0539">Nucleus</keyword>
<evidence type="ECO:0000256" key="1">
    <source>
        <dbReference type="ARBA" id="ARBA00004123"/>
    </source>
</evidence>
<evidence type="ECO:0000256" key="2">
    <source>
        <dbReference type="ARBA" id="ARBA00022723"/>
    </source>
</evidence>
<dbReference type="Gene3D" id="3.30.1370.210">
    <property type="match status" value="1"/>
</dbReference>
<feature type="zinc finger region" description="C3H1-type" evidence="9">
    <location>
        <begin position="53"/>
        <end position="81"/>
    </location>
</feature>
<dbReference type="PROSITE" id="PS50103">
    <property type="entry name" value="ZF_C3H1"/>
    <property type="match status" value="2"/>
</dbReference>
<keyword evidence="3" id="KW-0677">Repeat</keyword>
<reference evidence="11 13" key="2">
    <citation type="submission" date="2018-11" db="EMBL/GenBank/DDBJ databases">
        <authorList>
            <consortium name="Pathogen Informatics"/>
        </authorList>
    </citation>
    <scope>NUCLEOTIDE SEQUENCE [LARGE SCALE GENOMIC DNA]</scope>
</reference>
<name>A0A158Q5L6_DRAME</name>
<dbReference type="SMART" id="SM00356">
    <property type="entry name" value="ZnF_C3H1"/>
    <property type="match status" value="2"/>
</dbReference>
<dbReference type="EMBL" id="UYYG01000038">
    <property type="protein sequence ID" value="VDN51958.1"/>
    <property type="molecule type" value="Genomic_DNA"/>
</dbReference>
<dbReference type="GO" id="GO:0003723">
    <property type="term" value="F:RNA binding"/>
    <property type="evidence" value="ECO:0007669"/>
    <property type="project" value="TreeGrafter"/>
</dbReference>
<keyword evidence="5 9" id="KW-0862">Zinc</keyword>
<dbReference type="AlphaFoldDB" id="A0A158Q5L6"/>
<organism evidence="12 14">
    <name type="scientific">Dracunculus medinensis</name>
    <name type="common">Guinea worm</name>
    <dbReference type="NCBI Taxonomy" id="318479"/>
    <lineage>
        <taxon>Eukaryota</taxon>
        <taxon>Metazoa</taxon>
        <taxon>Ecdysozoa</taxon>
        <taxon>Nematoda</taxon>
        <taxon>Chromadorea</taxon>
        <taxon>Rhabditida</taxon>
        <taxon>Spirurina</taxon>
        <taxon>Dracunculoidea</taxon>
        <taxon>Dracunculidae</taxon>
        <taxon>Dracunculus</taxon>
    </lineage>
</organism>
<dbReference type="Pfam" id="PF22628">
    <property type="entry name" value="zf-CCCH_10"/>
    <property type="match status" value="2"/>
</dbReference>
<dbReference type="OrthoDB" id="6285980at2759"/>
<dbReference type="Proteomes" id="UP000038040">
    <property type="component" value="Unplaced"/>
</dbReference>
<feature type="zinc finger region" description="C3H1-type" evidence="9">
    <location>
        <begin position="87"/>
        <end position="115"/>
    </location>
</feature>
<evidence type="ECO:0000313" key="12">
    <source>
        <dbReference type="Proteomes" id="UP000038040"/>
    </source>
</evidence>
<evidence type="ECO:0000256" key="9">
    <source>
        <dbReference type="PROSITE-ProRule" id="PRU00723"/>
    </source>
</evidence>
<proteinExistence type="inferred from homology"/>
<dbReference type="GO" id="GO:0043484">
    <property type="term" value="P:regulation of RNA splicing"/>
    <property type="evidence" value="ECO:0007669"/>
    <property type="project" value="TreeGrafter"/>
</dbReference>
<dbReference type="WBParaSite" id="DME_0000771301-mRNA-1">
    <property type="protein sequence ID" value="DME_0000771301-mRNA-1"/>
    <property type="gene ID" value="DME_0000771301"/>
</dbReference>
<dbReference type="GO" id="GO:0008270">
    <property type="term" value="F:zinc ion binding"/>
    <property type="evidence" value="ECO:0007669"/>
    <property type="project" value="UniProtKB-KW"/>
</dbReference>
<dbReference type="InterPro" id="IPR000571">
    <property type="entry name" value="Znf_CCCH"/>
</dbReference>
<dbReference type="PANTHER" id="PTHR12675:SF12">
    <property type="entry name" value="PROTEIN MUSCLEBLIND"/>
    <property type="match status" value="1"/>
</dbReference>
<reference evidence="14" key="1">
    <citation type="submission" date="2016-04" db="UniProtKB">
        <authorList>
            <consortium name="WormBaseParasite"/>
        </authorList>
    </citation>
    <scope>IDENTIFICATION</scope>
</reference>
<evidence type="ECO:0000256" key="7">
    <source>
        <dbReference type="ARBA" id="ARBA00038226"/>
    </source>
</evidence>
<gene>
    <name evidence="11" type="ORF">DME_LOCUS1931</name>
</gene>
<evidence type="ECO:0000313" key="11">
    <source>
        <dbReference type="EMBL" id="VDN51958.1"/>
    </source>
</evidence>
<feature type="domain" description="C3H1-type" evidence="10">
    <location>
        <begin position="87"/>
        <end position="115"/>
    </location>
</feature>
<keyword evidence="4 9" id="KW-0863">Zinc-finger</keyword>